<dbReference type="EMBL" id="LSDB01000005">
    <property type="protein sequence ID" value="KXB58787.1"/>
    <property type="molecule type" value="Genomic_DNA"/>
</dbReference>
<evidence type="ECO:0000313" key="12">
    <source>
        <dbReference type="EMBL" id="KXB58787.1"/>
    </source>
</evidence>
<dbReference type="InterPro" id="IPR029765">
    <property type="entry name" value="Mev_diP_decarb"/>
</dbReference>
<comment type="caution">
    <text evidence="12">The sequence shown here is derived from an EMBL/GenBank/DDBJ whole genome shotgun (WGS) entry which is preliminary data.</text>
</comment>
<dbReference type="Pfam" id="PF22700">
    <property type="entry name" value="MVD-like_N"/>
    <property type="match status" value="1"/>
</dbReference>
<keyword evidence="4" id="KW-0808">Transferase</keyword>
<evidence type="ECO:0000256" key="8">
    <source>
        <dbReference type="ARBA" id="ARBA00023098"/>
    </source>
</evidence>
<evidence type="ECO:0000259" key="10">
    <source>
        <dbReference type="Pfam" id="PF18376"/>
    </source>
</evidence>
<evidence type="ECO:0000256" key="9">
    <source>
        <dbReference type="ARBA" id="ARBA00023239"/>
    </source>
</evidence>
<sequence>MDSFSIGYANIALVKYWGKKQKNPVLPFNPNLSLRLDKLKTKTKIIKSSSNDDEFYINDEKQSKEELSKIINFINKFIPKNREKIKIISYNSLPTAAGLSSSSSGTMALVIACNEYFNLNKSKEELISIAKEGSGSSCRSFYKMASWLEDGTVKEIKSDINLAMMVLVVNENRKEISSRKAMEICVNTSSNYNDWVCKAKNDFSNMLDAIKKSDFKKIGEIAEDNALYMHSTTKKANPPFSFLTNETYKAIDIVKKLRKKGIECYFTIDAGPNVKILYQRENQDLIYKEVKKLWTKKIILCME</sequence>
<evidence type="ECO:0000313" key="13">
    <source>
        <dbReference type="Proteomes" id="UP000070467"/>
    </source>
</evidence>
<evidence type="ECO:0000256" key="7">
    <source>
        <dbReference type="ARBA" id="ARBA00022840"/>
    </source>
</evidence>
<comment type="similarity">
    <text evidence="1">Belongs to the diphosphomevalonate decarboxylase family.</text>
</comment>
<evidence type="ECO:0000256" key="2">
    <source>
        <dbReference type="ARBA" id="ARBA00012296"/>
    </source>
</evidence>
<keyword evidence="5" id="KW-0547">Nucleotide-binding</keyword>
<dbReference type="InterPro" id="IPR005935">
    <property type="entry name" value="Mev_decarb"/>
</dbReference>
<dbReference type="PANTHER" id="PTHR10977:SF3">
    <property type="entry name" value="DIPHOSPHOMEVALONATE DECARBOXYLASE"/>
    <property type="match status" value="1"/>
</dbReference>
<evidence type="ECO:0000256" key="4">
    <source>
        <dbReference type="ARBA" id="ARBA00022679"/>
    </source>
</evidence>
<dbReference type="InterPro" id="IPR041431">
    <property type="entry name" value="Mvd1_C"/>
</dbReference>
<dbReference type="InterPro" id="IPR036554">
    <property type="entry name" value="GHMP_kinase_C_sf"/>
</dbReference>
<dbReference type="SUPFAM" id="SSF55060">
    <property type="entry name" value="GHMP Kinase, C-terminal domain"/>
    <property type="match status" value="1"/>
</dbReference>
<dbReference type="Gene3D" id="3.30.70.890">
    <property type="entry name" value="GHMP kinase, C-terminal domain"/>
    <property type="match status" value="1"/>
</dbReference>
<evidence type="ECO:0000256" key="3">
    <source>
        <dbReference type="ARBA" id="ARBA00022516"/>
    </source>
</evidence>
<feature type="domain" description="Diphosphomevalonate decarboxylase-like N-terminal" evidence="11">
    <location>
        <begin position="8"/>
        <end position="152"/>
    </location>
</feature>
<name>A0ABR5TN26_9BACL</name>
<protein>
    <recommendedName>
        <fullName evidence="2">diphosphomevalonate decarboxylase</fullName>
        <ecNumber evidence="2">4.1.1.33</ecNumber>
    </recommendedName>
</protein>
<dbReference type="PROSITE" id="PS00627">
    <property type="entry name" value="GHMP_KINASES_ATP"/>
    <property type="match status" value="1"/>
</dbReference>
<dbReference type="NCBIfam" id="TIGR01240">
    <property type="entry name" value="mevDPdecarb"/>
    <property type="match status" value="1"/>
</dbReference>
<evidence type="ECO:0000256" key="6">
    <source>
        <dbReference type="ARBA" id="ARBA00022777"/>
    </source>
</evidence>
<dbReference type="PIRSF" id="PIRSF015950">
    <property type="entry name" value="Mev_P_decrbx"/>
    <property type="match status" value="1"/>
</dbReference>
<dbReference type="PANTHER" id="PTHR10977">
    <property type="entry name" value="DIPHOSPHOMEVALONATE DECARBOXYLASE"/>
    <property type="match status" value="1"/>
</dbReference>
<reference evidence="12 13" key="1">
    <citation type="submission" date="2016-01" db="EMBL/GenBank/DDBJ databases">
        <authorList>
            <person name="Mitreva M."/>
            <person name="Pepin K.H."/>
            <person name="Mihindukulasuriya K.A."/>
            <person name="Fulton R."/>
            <person name="Fronick C."/>
            <person name="O'Laughlin M."/>
            <person name="Miner T."/>
            <person name="Herter B."/>
            <person name="Rosa B.A."/>
            <person name="Cordes M."/>
            <person name="Tomlinson C."/>
            <person name="Wollam A."/>
            <person name="Palsikar V.B."/>
            <person name="Mardis E.R."/>
            <person name="Wilson R.K."/>
        </authorList>
    </citation>
    <scope>NUCLEOTIDE SEQUENCE [LARGE SCALE GENOMIC DNA]</scope>
    <source>
        <strain evidence="12 13">KA00071</strain>
    </source>
</reference>
<evidence type="ECO:0000256" key="1">
    <source>
        <dbReference type="ARBA" id="ARBA00008831"/>
    </source>
</evidence>
<dbReference type="Gene3D" id="3.30.230.10">
    <property type="match status" value="1"/>
</dbReference>
<keyword evidence="9" id="KW-0456">Lyase</keyword>
<evidence type="ECO:0000256" key="5">
    <source>
        <dbReference type="ARBA" id="ARBA00022741"/>
    </source>
</evidence>
<dbReference type="InterPro" id="IPR006203">
    <property type="entry name" value="GHMP_knse_ATP-bd_CS"/>
</dbReference>
<dbReference type="RefSeq" id="WP_066128721.1">
    <property type="nucleotide sequence ID" value="NZ_KQ959858.1"/>
</dbReference>
<dbReference type="InterPro" id="IPR020568">
    <property type="entry name" value="Ribosomal_Su5_D2-typ_SF"/>
</dbReference>
<feature type="domain" description="Mvd1 C-terminal" evidence="10">
    <location>
        <begin position="165"/>
        <end position="295"/>
    </location>
</feature>
<accession>A0ABR5TN26</accession>
<dbReference type="InterPro" id="IPR014721">
    <property type="entry name" value="Ribsml_uS5_D2-typ_fold_subgr"/>
</dbReference>
<keyword evidence="6" id="KW-0418">Kinase</keyword>
<keyword evidence="13" id="KW-1185">Reference proteome</keyword>
<proteinExistence type="inferred from homology"/>
<dbReference type="Pfam" id="PF18376">
    <property type="entry name" value="MDD_C"/>
    <property type="match status" value="1"/>
</dbReference>
<dbReference type="SUPFAM" id="SSF54211">
    <property type="entry name" value="Ribosomal protein S5 domain 2-like"/>
    <property type="match status" value="1"/>
</dbReference>
<dbReference type="Proteomes" id="UP000070467">
    <property type="component" value="Unassembled WGS sequence"/>
</dbReference>
<gene>
    <name evidence="12" type="ORF">HMPREF1871_00179</name>
</gene>
<dbReference type="EC" id="4.1.1.33" evidence="2"/>
<keyword evidence="3" id="KW-0444">Lipid biosynthesis</keyword>
<keyword evidence="7" id="KW-0067">ATP-binding</keyword>
<dbReference type="InterPro" id="IPR053859">
    <property type="entry name" value="MVD-like_N"/>
</dbReference>
<evidence type="ECO:0000259" key="11">
    <source>
        <dbReference type="Pfam" id="PF22700"/>
    </source>
</evidence>
<keyword evidence="8" id="KW-0443">Lipid metabolism</keyword>
<organism evidence="12 13">
    <name type="scientific">Gemelliphila asaccharolytica</name>
    <dbReference type="NCBI Taxonomy" id="502393"/>
    <lineage>
        <taxon>Bacteria</taxon>
        <taxon>Bacillati</taxon>
        <taxon>Bacillota</taxon>
        <taxon>Bacilli</taxon>
        <taxon>Bacillales</taxon>
        <taxon>Gemellaceae</taxon>
        <taxon>Gemelliphila</taxon>
    </lineage>
</organism>